<dbReference type="Pfam" id="PF01986">
    <property type="entry name" value="DUF123"/>
    <property type="match status" value="1"/>
</dbReference>
<evidence type="ECO:0000313" key="2">
    <source>
        <dbReference type="Proteomes" id="UP000192936"/>
    </source>
</evidence>
<reference evidence="1 2" key="1">
    <citation type="submission" date="2017-04" db="EMBL/GenBank/DDBJ databases">
        <authorList>
            <person name="Afonso C.L."/>
            <person name="Miller P.J."/>
            <person name="Scott M.A."/>
            <person name="Spackman E."/>
            <person name="Goraichik I."/>
            <person name="Dimitrov K.M."/>
            <person name="Suarez D.L."/>
            <person name="Swayne D.E."/>
        </authorList>
    </citation>
    <scope>NUCLEOTIDE SEQUENCE [LARGE SCALE GENOMIC DNA]</scope>
    <source>
        <strain evidence="1 2">A2P</strain>
    </source>
</reference>
<dbReference type="PANTHER" id="PTHR37460">
    <property type="entry name" value="ENDONUCLEASE III"/>
    <property type="match status" value="1"/>
</dbReference>
<dbReference type="InterPro" id="IPR002837">
    <property type="entry name" value="DUF123"/>
</dbReference>
<keyword evidence="1" id="KW-0255">Endonuclease</keyword>
<dbReference type="PANTHER" id="PTHR37460:SF1">
    <property type="entry name" value="ENDONUCLEASE III"/>
    <property type="match status" value="1"/>
</dbReference>
<name>A0A1X7EJG3_9PROT</name>
<dbReference type="CDD" id="cd10441">
    <property type="entry name" value="GIY-YIG_COG1833"/>
    <property type="match status" value="1"/>
</dbReference>
<dbReference type="EMBL" id="FXAK01000002">
    <property type="protein sequence ID" value="SMF34945.1"/>
    <property type="molecule type" value="Genomic_DNA"/>
</dbReference>
<dbReference type="STRING" id="286727.SAMN02982917_1756"/>
<sequence length="317" mass="34745">MQRTRSVKLEMKEVIGTRHSPIEGETGGFPLTPHASRAEVTVMMSRQTSRFHRTAETVPPIAGAYVLLVRLAEAVDVALPGRAKAILPPGRYLYCGSARGPGGLCARVGRHMRRDKTFRWHIDRLTAAGTVTGCWAFPAGDECALITRIAALPIPVPGFGSSDCTICRSHLLIWPDGVALPFDVADVSLAAAGPDVVRVLSVTAMTNNLDFTPAERDLIRREFMSRWSEPPRLADGILLKRWATGPRRGEPKLTATIQIMLELGLVTIAETDRGFPRAHFTESGYTALRAIAASPRQLPPERYGHLIDELADRPEDR</sequence>
<keyword evidence="1" id="KW-0378">Hydrolase</keyword>
<keyword evidence="1" id="KW-0540">Nuclease</keyword>
<protein>
    <submittedName>
        <fullName evidence="1">Uri superfamily endonuclease</fullName>
    </submittedName>
</protein>
<dbReference type="AlphaFoldDB" id="A0A1X7EJG3"/>
<dbReference type="RefSeq" id="WP_244560570.1">
    <property type="nucleotide sequence ID" value="NZ_FXAK01000002.1"/>
</dbReference>
<proteinExistence type="predicted"/>
<dbReference type="Proteomes" id="UP000192936">
    <property type="component" value="Unassembled WGS sequence"/>
</dbReference>
<organism evidence="1 2">
    <name type="scientific">Azospirillum oryzae</name>
    <dbReference type="NCBI Taxonomy" id="286727"/>
    <lineage>
        <taxon>Bacteria</taxon>
        <taxon>Pseudomonadati</taxon>
        <taxon>Pseudomonadota</taxon>
        <taxon>Alphaproteobacteria</taxon>
        <taxon>Rhodospirillales</taxon>
        <taxon>Azospirillaceae</taxon>
        <taxon>Azospirillum</taxon>
    </lineage>
</organism>
<evidence type="ECO:0000313" key="1">
    <source>
        <dbReference type="EMBL" id="SMF34945.1"/>
    </source>
</evidence>
<gene>
    <name evidence="1" type="ORF">SAMN02982917_1756</name>
</gene>
<dbReference type="GO" id="GO:0004519">
    <property type="term" value="F:endonuclease activity"/>
    <property type="evidence" value="ECO:0007669"/>
    <property type="project" value="UniProtKB-KW"/>
</dbReference>
<accession>A0A1X7EJG3</accession>